<dbReference type="AlphaFoldDB" id="A0A918PGA0"/>
<evidence type="ECO:0000313" key="2">
    <source>
        <dbReference type="Proteomes" id="UP000622166"/>
    </source>
</evidence>
<protein>
    <submittedName>
        <fullName evidence="1">Uncharacterized protein</fullName>
    </submittedName>
</protein>
<sequence length="133" mass="14721">MSTPNYPLALALAAAGWSNHETARRLNACASHAGYRGIAVDHTRVGRWIRRGERPRPPIPALLAELLSEHLGQLHTPEELRLTQNRPLRINLEHTEHRSLATAAAAANLRPEEFVRALIRAAVQRPGIEQPDG</sequence>
<name>A0A918PGA0_9ACTN</name>
<gene>
    <name evidence="1" type="ORF">GCM10010365_26270</name>
</gene>
<dbReference type="Proteomes" id="UP000622166">
    <property type="component" value="Unassembled WGS sequence"/>
</dbReference>
<reference evidence="1" key="2">
    <citation type="submission" date="2020-09" db="EMBL/GenBank/DDBJ databases">
        <authorList>
            <person name="Sun Q."/>
            <person name="Ohkuma M."/>
        </authorList>
    </citation>
    <scope>NUCLEOTIDE SEQUENCE</scope>
    <source>
        <strain evidence="1">JCM 4815</strain>
    </source>
</reference>
<organism evidence="1 2">
    <name type="scientific">Streptomyces poonensis</name>
    <dbReference type="NCBI Taxonomy" id="68255"/>
    <lineage>
        <taxon>Bacteria</taxon>
        <taxon>Bacillati</taxon>
        <taxon>Actinomycetota</taxon>
        <taxon>Actinomycetes</taxon>
        <taxon>Kitasatosporales</taxon>
        <taxon>Streptomycetaceae</taxon>
        <taxon>Streptomyces</taxon>
    </lineage>
</organism>
<evidence type="ECO:0000313" key="1">
    <source>
        <dbReference type="EMBL" id="GGZ05761.1"/>
    </source>
</evidence>
<reference evidence="1" key="1">
    <citation type="journal article" date="2014" name="Int. J. Syst. Evol. Microbiol.">
        <title>Complete genome sequence of Corynebacterium casei LMG S-19264T (=DSM 44701T), isolated from a smear-ripened cheese.</title>
        <authorList>
            <consortium name="US DOE Joint Genome Institute (JGI-PGF)"/>
            <person name="Walter F."/>
            <person name="Albersmeier A."/>
            <person name="Kalinowski J."/>
            <person name="Ruckert C."/>
        </authorList>
    </citation>
    <scope>NUCLEOTIDE SEQUENCE</scope>
    <source>
        <strain evidence="1">JCM 4815</strain>
    </source>
</reference>
<comment type="caution">
    <text evidence="1">The sequence shown here is derived from an EMBL/GenBank/DDBJ whole genome shotgun (WGS) entry which is preliminary data.</text>
</comment>
<accession>A0A918PGA0</accession>
<keyword evidence="2" id="KW-1185">Reference proteome</keyword>
<proteinExistence type="predicted"/>
<dbReference type="EMBL" id="BMVW01000003">
    <property type="protein sequence ID" value="GGZ05761.1"/>
    <property type="molecule type" value="Genomic_DNA"/>
</dbReference>
<dbReference type="RefSeq" id="WP_189858417.1">
    <property type="nucleotide sequence ID" value="NZ_BMVW01000003.1"/>
</dbReference>